<organism evidence="3 4">
    <name type="scientific">Lepraria neglecta</name>
    <dbReference type="NCBI Taxonomy" id="209136"/>
    <lineage>
        <taxon>Eukaryota</taxon>
        <taxon>Fungi</taxon>
        <taxon>Dikarya</taxon>
        <taxon>Ascomycota</taxon>
        <taxon>Pezizomycotina</taxon>
        <taxon>Lecanoromycetes</taxon>
        <taxon>OSLEUM clade</taxon>
        <taxon>Lecanoromycetidae</taxon>
        <taxon>Lecanorales</taxon>
        <taxon>Lecanorineae</taxon>
        <taxon>Stereocaulaceae</taxon>
        <taxon>Lepraria</taxon>
    </lineage>
</organism>
<dbReference type="PANTHER" id="PTHR42085:SF2">
    <property type="entry name" value="F-BOX DOMAIN-CONTAINING PROTEIN"/>
    <property type="match status" value="1"/>
</dbReference>
<evidence type="ECO:0000313" key="3">
    <source>
        <dbReference type="EMBL" id="KAK3170146.1"/>
    </source>
</evidence>
<evidence type="ECO:0000313" key="4">
    <source>
        <dbReference type="Proteomes" id="UP001276659"/>
    </source>
</evidence>
<dbReference type="Pfam" id="PF24864">
    <property type="entry name" value="DUF7730"/>
    <property type="match status" value="1"/>
</dbReference>
<feature type="region of interest" description="Disordered" evidence="1">
    <location>
        <begin position="126"/>
        <end position="165"/>
    </location>
</feature>
<accession>A0AAD9Z272</accession>
<dbReference type="EMBL" id="JASNWA010000009">
    <property type="protein sequence ID" value="KAK3170146.1"/>
    <property type="molecule type" value="Genomic_DNA"/>
</dbReference>
<evidence type="ECO:0000256" key="1">
    <source>
        <dbReference type="SAM" id="MobiDB-lite"/>
    </source>
</evidence>
<dbReference type="Proteomes" id="UP001276659">
    <property type="component" value="Unassembled WGS sequence"/>
</dbReference>
<name>A0AAD9Z272_9LECA</name>
<feature type="compositionally biased region" description="Low complexity" evidence="1">
    <location>
        <begin position="34"/>
        <end position="51"/>
    </location>
</feature>
<feature type="compositionally biased region" description="Basic and acidic residues" evidence="1">
    <location>
        <begin position="252"/>
        <end position="264"/>
    </location>
</feature>
<protein>
    <recommendedName>
        <fullName evidence="2">DUF7730 domain-containing protein</fullName>
    </recommendedName>
</protein>
<proteinExistence type="predicted"/>
<feature type="region of interest" description="Disordered" evidence="1">
    <location>
        <begin position="245"/>
        <end position="274"/>
    </location>
</feature>
<sequence>MASETQPRRKRDELGPNPFRLGPRAQRKVAHQEPASAPQSSSLSSTPAAAPQAISALIPQALPPAIQPATIGEDHDLNHGSLSSRSHYEAALGLPVASPCFWVLPSSSPNSPPAAAPQAISAPIPQALPQLSRPRRIKKTPGPSLLSLSSRSQDKESTQSPAWFIPYPDPSSVPTTVLEGLLRSDFSIKNLVHKAFALHPCLQRELQREKDRRLQAWLSSSFGRLPSEIRVMIYEHVLIVPPSRSPITIRGPSEEKEADSDKASTKPSSSTPPGVSALALLQTCRLIHREAQDIYYARNAFHTTSAKQLRRFLLGIGLARCEVLTTLHIEGLLTREPMFEKDWLDHQRRETDMGDAEYQMLSTASNLKLGPDAQAASRLLRECKRLRKVHLLMGHPKNSDYVEMTYIDFVKSLAGEKTENQVDFIDGSRWVVRASPDAREWYSALIEAYYTGESRTVLFPPLGQGEQRCVEVDIATDQVNNLQSGFSSMKL</sequence>
<keyword evidence="4" id="KW-1185">Reference proteome</keyword>
<evidence type="ECO:0000259" key="2">
    <source>
        <dbReference type="Pfam" id="PF24864"/>
    </source>
</evidence>
<dbReference type="PANTHER" id="PTHR42085">
    <property type="entry name" value="F-BOX DOMAIN-CONTAINING PROTEIN"/>
    <property type="match status" value="1"/>
</dbReference>
<dbReference type="AlphaFoldDB" id="A0AAD9Z272"/>
<gene>
    <name evidence="3" type="ORF">OEA41_009532</name>
</gene>
<comment type="caution">
    <text evidence="3">The sequence shown here is derived from an EMBL/GenBank/DDBJ whole genome shotgun (WGS) entry which is preliminary data.</text>
</comment>
<feature type="compositionally biased region" description="Basic and acidic residues" evidence="1">
    <location>
        <begin position="1"/>
        <end position="14"/>
    </location>
</feature>
<dbReference type="InterPro" id="IPR056632">
    <property type="entry name" value="DUF7730"/>
</dbReference>
<dbReference type="InterPro" id="IPR038883">
    <property type="entry name" value="AN11006-like"/>
</dbReference>
<feature type="region of interest" description="Disordered" evidence="1">
    <location>
        <begin position="1"/>
        <end position="51"/>
    </location>
</feature>
<reference evidence="3" key="1">
    <citation type="submission" date="2022-11" db="EMBL/GenBank/DDBJ databases">
        <title>Chromosomal genome sequence assembly and mating type (MAT) locus characterization of the leprose asexual lichenized fungus Lepraria neglecta (Nyl.) Erichsen.</title>
        <authorList>
            <person name="Allen J.L."/>
            <person name="Pfeffer B."/>
        </authorList>
    </citation>
    <scope>NUCLEOTIDE SEQUENCE</scope>
    <source>
        <strain evidence="3">Allen 5258</strain>
    </source>
</reference>
<feature type="domain" description="DUF7730" evidence="2">
    <location>
        <begin position="219"/>
        <end position="351"/>
    </location>
</feature>